<reference evidence="1 2" key="1">
    <citation type="submission" date="2015-01" db="EMBL/GenBank/DDBJ databases">
        <title>Evolution of Trichinella species and genotypes.</title>
        <authorList>
            <person name="Korhonen P.K."/>
            <person name="Edoardo P."/>
            <person name="Giuseppe L.R."/>
            <person name="Gasser R.B."/>
        </authorList>
    </citation>
    <scope>NUCLEOTIDE SEQUENCE [LARGE SCALE GENOMIC DNA]</scope>
    <source>
        <strain evidence="1">ISS470</strain>
    </source>
</reference>
<dbReference type="EMBL" id="JYDT01000035">
    <property type="protein sequence ID" value="KRY89037.1"/>
    <property type="molecule type" value="Genomic_DNA"/>
</dbReference>
<organism evidence="1 2">
    <name type="scientific">Trichinella pseudospiralis</name>
    <name type="common">Parasitic roundworm</name>
    <dbReference type="NCBI Taxonomy" id="6337"/>
    <lineage>
        <taxon>Eukaryota</taxon>
        <taxon>Metazoa</taxon>
        <taxon>Ecdysozoa</taxon>
        <taxon>Nematoda</taxon>
        <taxon>Enoplea</taxon>
        <taxon>Dorylaimia</taxon>
        <taxon>Trichinellida</taxon>
        <taxon>Trichinellidae</taxon>
        <taxon>Trichinella</taxon>
    </lineage>
</organism>
<evidence type="ECO:0000313" key="2">
    <source>
        <dbReference type="Proteomes" id="UP000054995"/>
    </source>
</evidence>
<accession>A0A0V1FSP6</accession>
<proteinExistence type="predicted"/>
<comment type="caution">
    <text evidence="1">The sequence shown here is derived from an EMBL/GenBank/DDBJ whole genome shotgun (WGS) entry which is preliminary data.</text>
</comment>
<dbReference type="OrthoDB" id="10397474at2759"/>
<dbReference type="Proteomes" id="UP000054995">
    <property type="component" value="Unassembled WGS sequence"/>
</dbReference>
<name>A0A0V1FSP6_TRIPS</name>
<gene>
    <name evidence="1" type="ORF">T4D_3910</name>
</gene>
<keyword evidence="2" id="KW-1185">Reference proteome</keyword>
<sequence length="120" mass="13817">MFRYDRQARLYLRIASENTTVEEDFLYANYKIQTRDRPCIFVLVDHHPAAGSFGVGRRHHVDNDRAKHVDQQAGDVDGRAGHGQPKRISHFLFVNFGQRVQHPVLEFVGNVEEHDHRAAG</sequence>
<protein>
    <submittedName>
        <fullName evidence="1">Uncharacterized protein</fullName>
    </submittedName>
</protein>
<evidence type="ECO:0000313" key="1">
    <source>
        <dbReference type="EMBL" id="KRY89037.1"/>
    </source>
</evidence>